<feature type="domain" description="Solute-binding protein family 5" evidence="2">
    <location>
        <begin position="70"/>
        <end position="416"/>
    </location>
</feature>
<dbReference type="EMBL" id="CP000477">
    <property type="protein sequence ID" value="ABK14574.1"/>
    <property type="molecule type" value="Genomic_DNA"/>
</dbReference>
<dbReference type="Gene3D" id="3.40.190.10">
    <property type="entry name" value="Periplasmic binding protein-like II"/>
    <property type="match status" value="1"/>
</dbReference>
<dbReference type="OrthoDB" id="194307at2157"/>
<reference evidence="3 4" key="1">
    <citation type="submission" date="2006-10" db="EMBL/GenBank/DDBJ databases">
        <title>Complete sequence of Methanosaeta thermophila PT.</title>
        <authorList>
            <consortium name="US DOE Joint Genome Institute"/>
            <person name="Copeland A."/>
            <person name="Lucas S."/>
            <person name="Lapidus A."/>
            <person name="Barry K."/>
            <person name="Detter J.C."/>
            <person name="Glavina del Rio T."/>
            <person name="Hammon N."/>
            <person name="Israni S."/>
            <person name="Pitluck S."/>
            <person name="Chain P."/>
            <person name="Malfatti S."/>
            <person name="Shin M."/>
            <person name="Vergez L."/>
            <person name="Schmutz J."/>
            <person name="Larimer F."/>
            <person name="Land M."/>
            <person name="Hauser L."/>
            <person name="Kyrpides N."/>
            <person name="Kim E."/>
            <person name="Smith K.S."/>
            <person name="Ingram-Smith C."/>
            <person name="Richardson P."/>
        </authorList>
    </citation>
    <scope>NUCLEOTIDE SEQUENCE [LARGE SCALE GENOMIC DNA]</scope>
    <source>
        <strain evidence="4">DSM 6194 / JCM 14653 / NBRC 101360 / PT</strain>
    </source>
</reference>
<dbReference type="Gene3D" id="3.10.105.10">
    <property type="entry name" value="Dipeptide-binding Protein, Domain 3"/>
    <property type="match status" value="1"/>
</dbReference>
<keyword evidence="1" id="KW-0732">Signal</keyword>
<gene>
    <name evidence="3" type="ordered locus">Mthe_0785</name>
</gene>
<dbReference type="InterPro" id="IPR039424">
    <property type="entry name" value="SBP_5"/>
</dbReference>
<proteinExistence type="predicted"/>
<dbReference type="GO" id="GO:0042597">
    <property type="term" value="C:periplasmic space"/>
    <property type="evidence" value="ECO:0007669"/>
    <property type="project" value="UniProtKB-ARBA"/>
</dbReference>
<dbReference type="PANTHER" id="PTHR30290">
    <property type="entry name" value="PERIPLASMIC BINDING COMPONENT OF ABC TRANSPORTER"/>
    <property type="match status" value="1"/>
</dbReference>
<dbReference type="GO" id="GO:0043190">
    <property type="term" value="C:ATP-binding cassette (ABC) transporter complex"/>
    <property type="evidence" value="ECO:0007669"/>
    <property type="project" value="InterPro"/>
</dbReference>
<evidence type="ECO:0000256" key="1">
    <source>
        <dbReference type="ARBA" id="ARBA00022729"/>
    </source>
</evidence>
<accession>A0B7A0</accession>
<dbReference type="InterPro" id="IPR030678">
    <property type="entry name" value="Peptide/Ni-bd"/>
</dbReference>
<dbReference type="PIRSF" id="PIRSF002741">
    <property type="entry name" value="MppA"/>
    <property type="match status" value="1"/>
</dbReference>
<dbReference type="HOGENOM" id="CLU_017028_8_4_2"/>
<dbReference type="Proteomes" id="UP000000674">
    <property type="component" value="Chromosome"/>
</dbReference>
<evidence type="ECO:0000313" key="3">
    <source>
        <dbReference type="EMBL" id="ABK14574.1"/>
    </source>
</evidence>
<dbReference type="AlphaFoldDB" id="A0B7A0"/>
<sequence length="512" mass="57660">MAGLKDVLCTAILISLLLPAVAEEIPVYTIADTTGDWGYPSPYLHYSRGPGYVRMSFIFDTLVWKDQNGFVPALAESWEYLEGENAYLFNLNPNVKWHDGEPFTANDVVFTINYIKDHPYQWVDSSIVDRAEKIDDHTVKIYLAKPYAPFLDQVAGTLPILPEHIYSDVTNPEDFQDPKALTGTGPFKLVDYDKAQGTYLYEANEDYYQGAPKVKQLKFVKLSSEMSGPALKRGEVDATAVPPEVADELRGSFVVLEGAHDWLAKLMINHKKEPFSDVRFRQALAYAIDREKLVEIAQRGYGVPASPGLFAPDSEWCNPDVEQYEHDPEKAGDLLKEMGYVKKGDFFEKDGNTLEVELLVTSSNERAGEIIKNDLEEAGIKVNMRSVDSKTLDNAVNEWNFDLALSGHGGMGGDPEILNRIIGEGYTFCSDRYIVNQTLNDLLDQEVAEMNPDRRKQIVKEIQLVYSQQLPSLPLYYPESFWAHNGKVDLYYTKRGIANGIPIPLNKLLFAK</sequence>
<dbReference type="GO" id="GO:1904680">
    <property type="term" value="F:peptide transmembrane transporter activity"/>
    <property type="evidence" value="ECO:0007669"/>
    <property type="project" value="TreeGrafter"/>
</dbReference>
<evidence type="ECO:0000259" key="2">
    <source>
        <dbReference type="Pfam" id="PF00496"/>
    </source>
</evidence>
<dbReference type="STRING" id="349307.Mthe_0785"/>
<dbReference type="RefSeq" id="WP_011695970.1">
    <property type="nucleotide sequence ID" value="NC_008553.1"/>
</dbReference>
<dbReference type="SUPFAM" id="SSF53850">
    <property type="entry name" value="Periplasmic binding protein-like II"/>
    <property type="match status" value="1"/>
</dbReference>
<evidence type="ECO:0000313" key="4">
    <source>
        <dbReference type="Proteomes" id="UP000000674"/>
    </source>
</evidence>
<dbReference type="KEGG" id="mtp:Mthe_0785"/>
<dbReference type="PANTHER" id="PTHR30290:SF64">
    <property type="entry name" value="ABC TRANSPORTER PERIPLASMIC BINDING PROTEIN"/>
    <property type="match status" value="1"/>
</dbReference>
<dbReference type="GO" id="GO:0015833">
    <property type="term" value="P:peptide transport"/>
    <property type="evidence" value="ECO:0007669"/>
    <property type="project" value="TreeGrafter"/>
</dbReference>
<dbReference type="InterPro" id="IPR000914">
    <property type="entry name" value="SBP_5_dom"/>
</dbReference>
<organism evidence="3 4">
    <name type="scientific">Methanothrix thermoacetophila (strain DSM 6194 / JCM 14653 / NBRC 101360 / PT)</name>
    <name type="common">Methanosaeta thermophila</name>
    <dbReference type="NCBI Taxonomy" id="349307"/>
    <lineage>
        <taxon>Archaea</taxon>
        <taxon>Methanobacteriati</taxon>
        <taxon>Methanobacteriota</taxon>
        <taxon>Stenosarchaea group</taxon>
        <taxon>Methanomicrobia</taxon>
        <taxon>Methanotrichales</taxon>
        <taxon>Methanotrichaceae</taxon>
        <taxon>Methanothrix</taxon>
    </lineage>
</organism>
<dbReference type="CDD" id="cd08520">
    <property type="entry name" value="PBP2_NikA_DppA_OppA_like_21"/>
    <property type="match status" value="1"/>
</dbReference>
<name>A0B7A0_METTP</name>
<keyword evidence="4" id="KW-1185">Reference proteome</keyword>
<protein>
    <submittedName>
        <fullName evidence="3">Extracellular solute-binding protein, family 5</fullName>
    </submittedName>
</protein>
<dbReference type="Pfam" id="PF00496">
    <property type="entry name" value="SBP_bac_5"/>
    <property type="match status" value="1"/>
</dbReference>
<dbReference type="GeneID" id="4462424"/>